<dbReference type="PROSITE" id="PS00483">
    <property type="entry name" value="DIHYDROOROTASE_2"/>
    <property type="match status" value="1"/>
</dbReference>
<dbReference type="InterPro" id="IPR032466">
    <property type="entry name" value="Metal_Hydrolase"/>
</dbReference>
<reference evidence="6 7" key="1">
    <citation type="journal article" date="2011" name="J. Bacteriol.">
        <title>Genome sequence of Helicobacter bizzozeronii strain CIII-1, an isolate from human gastric mucosa.</title>
        <authorList>
            <person name="Schott T."/>
            <person name="Rossi M."/>
            <person name="Hanninen M.L."/>
        </authorList>
    </citation>
    <scope>NUCLEOTIDE SEQUENCE [LARGE SCALE GENOMIC DNA]</scope>
    <source>
        <strain evidence="6 7">CIII-1</strain>
    </source>
</reference>
<evidence type="ECO:0000256" key="5">
    <source>
        <dbReference type="ARBA" id="ARBA00022975"/>
    </source>
</evidence>
<dbReference type="HOGENOM" id="CLU_041558_2_0_7"/>
<dbReference type="InterPro" id="IPR002195">
    <property type="entry name" value="Dihydroorotase_CS"/>
</dbReference>
<comment type="function">
    <text evidence="1">Catalyzes the reversible cyclization of carbamoyl aspartate to dihydroorotate.</text>
</comment>
<organism evidence="6 7">
    <name type="scientific">Helicobacter bizzozeronii (strain CIII-1)</name>
    <dbReference type="NCBI Taxonomy" id="1002804"/>
    <lineage>
        <taxon>Bacteria</taxon>
        <taxon>Pseudomonadati</taxon>
        <taxon>Campylobacterota</taxon>
        <taxon>Epsilonproteobacteria</taxon>
        <taxon>Campylobacterales</taxon>
        <taxon>Helicobacteraceae</taxon>
        <taxon>Helicobacter</taxon>
    </lineage>
</organism>
<name>F8KP77_HELBC</name>
<keyword evidence="3 6" id="KW-0378">Hydrolase</keyword>
<dbReference type="GO" id="GO:0004151">
    <property type="term" value="F:dihydroorotase activity"/>
    <property type="evidence" value="ECO:0007669"/>
    <property type="project" value="UniProtKB-EC"/>
</dbReference>
<evidence type="ECO:0000313" key="6">
    <source>
        <dbReference type="EMBL" id="CCB80582.1"/>
    </source>
</evidence>
<evidence type="ECO:0000256" key="3">
    <source>
        <dbReference type="ARBA" id="ARBA00022801"/>
    </source>
</evidence>
<keyword evidence="4" id="KW-0862">Zinc</keyword>
<dbReference type="UniPathway" id="UPA00070">
    <property type="reaction ID" value="UER00117"/>
</dbReference>
<dbReference type="GO" id="GO:0005829">
    <property type="term" value="C:cytosol"/>
    <property type="evidence" value="ECO:0007669"/>
    <property type="project" value="TreeGrafter"/>
</dbReference>
<dbReference type="GO" id="GO:0046872">
    <property type="term" value="F:metal ion binding"/>
    <property type="evidence" value="ECO:0007669"/>
    <property type="project" value="UniProtKB-KW"/>
</dbReference>
<evidence type="ECO:0000256" key="4">
    <source>
        <dbReference type="ARBA" id="ARBA00022833"/>
    </source>
</evidence>
<evidence type="ECO:0000313" key="7">
    <source>
        <dbReference type="Proteomes" id="UP000008387"/>
    </source>
</evidence>
<accession>F8KP77</accession>
<dbReference type="PANTHER" id="PTHR43137:SF1">
    <property type="entry name" value="DIHYDROOROTASE"/>
    <property type="match status" value="1"/>
</dbReference>
<protein>
    <submittedName>
        <fullName evidence="6">Dihydroorotase</fullName>
        <ecNumber evidence="6">3.5.2.3</ecNumber>
    </submittedName>
</protein>
<dbReference type="AlphaFoldDB" id="F8KP77"/>
<dbReference type="InterPro" id="IPR004721">
    <property type="entry name" value="DHOdimr"/>
</dbReference>
<dbReference type="PANTHER" id="PTHR43137">
    <property type="entry name" value="DIHYDROOROTASE"/>
    <property type="match status" value="1"/>
</dbReference>
<keyword evidence="5" id="KW-0665">Pyrimidine biosynthesis</keyword>
<dbReference type="EC" id="3.5.2.3" evidence="6"/>
<dbReference type="eggNOG" id="COG0418">
    <property type="taxonomic scope" value="Bacteria"/>
</dbReference>
<sequence>MIALYLTPDLTRQELEQAREAGFFLLKLYPHNATTNSAQGVQDILSPQMLRILSVSQDLGFILCVHAESLGFVMQREVEFHPILNTLAMRLPRLKIIIEHLSDRRSIPLLEQHENLYATLTLHHIALNLDDVVGNHLNPHLFCKPLLKTPQDQQALLELALSAHPKVAFGSDSAPHLLASKHACSCSAGIFSAPILLEALTTLFDRHHALDKLPAFISHNAQRIYHLDPHKLPTKKITLAKKPPNPPKSCYNDQLKIPFFFDLTWSVIAP</sequence>
<dbReference type="GO" id="GO:0044205">
    <property type="term" value="P:'de novo' UMP biosynthetic process"/>
    <property type="evidence" value="ECO:0007669"/>
    <property type="project" value="UniProtKB-UniPathway"/>
</dbReference>
<dbReference type="Gene3D" id="3.20.20.140">
    <property type="entry name" value="Metal-dependent hydrolases"/>
    <property type="match status" value="1"/>
</dbReference>
<dbReference type="STRING" id="1002804.HBZC1_15960"/>
<proteinExistence type="predicted"/>
<dbReference type="GO" id="GO:0006207">
    <property type="term" value="P:'de novo' pyrimidine nucleobase biosynthetic process"/>
    <property type="evidence" value="ECO:0007669"/>
    <property type="project" value="TreeGrafter"/>
</dbReference>
<dbReference type="SUPFAM" id="SSF51556">
    <property type="entry name" value="Metallo-dependent hydrolases"/>
    <property type="match status" value="1"/>
</dbReference>
<gene>
    <name evidence="6" type="ordered locus">HBZC1_15960</name>
</gene>
<dbReference type="EMBL" id="FR871757">
    <property type="protein sequence ID" value="CCB80582.1"/>
    <property type="molecule type" value="Genomic_DNA"/>
</dbReference>
<dbReference type="Proteomes" id="UP000008387">
    <property type="component" value="Chromosome"/>
</dbReference>
<evidence type="ECO:0000256" key="2">
    <source>
        <dbReference type="ARBA" id="ARBA00022723"/>
    </source>
</evidence>
<evidence type="ECO:0000256" key="1">
    <source>
        <dbReference type="ARBA" id="ARBA00002368"/>
    </source>
</evidence>
<keyword evidence="7" id="KW-1185">Reference proteome</keyword>
<keyword evidence="2" id="KW-0479">Metal-binding</keyword>
<dbReference type="KEGG" id="hbi:HBZC1_15960"/>